<organism evidence="3 4">
    <name type="scientific">Paludifilum halophilum</name>
    <dbReference type="NCBI Taxonomy" id="1642702"/>
    <lineage>
        <taxon>Bacteria</taxon>
        <taxon>Bacillati</taxon>
        <taxon>Bacillota</taxon>
        <taxon>Bacilli</taxon>
        <taxon>Bacillales</taxon>
        <taxon>Thermoactinomycetaceae</taxon>
        <taxon>Paludifilum</taxon>
    </lineage>
</organism>
<protein>
    <recommendedName>
        <fullName evidence="2">LysM domain-containing protein</fullName>
    </recommendedName>
</protein>
<name>A0A235B7J3_9BACL</name>
<feature type="compositionally biased region" description="Acidic residues" evidence="1">
    <location>
        <begin position="221"/>
        <end position="231"/>
    </location>
</feature>
<evidence type="ECO:0000313" key="4">
    <source>
        <dbReference type="Proteomes" id="UP000215459"/>
    </source>
</evidence>
<reference evidence="3 4" key="1">
    <citation type="submission" date="2017-07" db="EMBL/GenBank/DDBJ databases">
        <title>The genome sequence of Paludifilum halophilum highlights mechanisms for microbial adaptation to high salt environemnts.</title>
        <authorList>
            <person name="Belbahri L."/>
        </authorList>
    </citation>
    <scope>NUCLEOTIDE SEQUENCE [LARGE SCALE GENOMIC DNA]</scope>
    <source>
        <strain evidence="3 4">DSM 102817</strain>
    </source>
</reference>
<dbReference type="AlphaFoldDB" id="A0A235B7J3"/>
<feature type="domain" description="LysM" evidence="2">
    <location>
        <begin position="402"/>
        <end position="445"/>
    </location>
</feature>
<dbReference type="SMART" id="SM00257">
    <property type="entry name" value="LysM"/>
    <property type="match status" value="1"/>
</dbReference>
<dbReference type="Pfam" id="PF20918">
    <property type="entry name" value="SPOCS_spoVID-N"/>
    <property type="match status" value="1"/>
</dbReference>
<dbReference type="Proteomes" id="UP000215459">
    <property type="component" value="Unassembled WGS sequence"/>
</dbReference>
<proteinExistence type="predicted"/>
<dbReference type="InterPro" id="IPR018392">
    <property type="entry name" value="LysM"/>
</dbReference>
<feature type="compositionally biased region" description="Basic and acidic residues" evidence="1">
    <location>
        <begin position="234"/>
        <end position="261"/>
    </location>
</feature>
<gene>
    <name evidence="3" type="ORF">CHM34_05325</name>
</gene>
<dbReference type="CDD" id="cd00118">
    <property type="entry name" value="LysM"/>
    <property type="match status" value="1"/>
</dbReference>
<dbReference type="SUPFAM" id="SSF54106">
    <property type="entry name" value="LysM domain"/>
    <property type="match status" value="1"/>
</dbReference>
<dbReference type="Pfam" id="PF01476">
    <property type="entry name" value="LysM"/>
    <property type="match status" value="1"/>
</dbReference>
<feature type="compositionally biased region" description="Basic and acidic residues" evidence="1">
    <location>
        <begin position="330"/>
        <end position="350"/>
    </location>
</feature>
<dbReference type="OrthoDB" id="2966368at2"/>
<evidence type="ECO:0000256" key="1">
    <source>
        <dbReference type="SAM" id="MobiDB-lite"/>
    </source>
</evidence>
<dbReference type="InterPro" id="IPR048862">
    <property type="entry name" value="SPOCS_spoVID_N"/>
</dbReference>
<feature type="compositionally biased region" description="Acidic residues" evidence="1">
    <location>
        <begin position="363"/>
        <end position="377"/>
    </location>
</feature>
<dbReference type="EMBL" id="NOWF01000003">
    <property type="protein sequence ID" value="OYD08274.1"/>
    <property type="molecule type" value="Genomic_DNA"/>
</dbReference>
<dbReference type="RefSeq" id="WP_094263579.1">
    <property type="nucleotide sequence ID" value="NZ_NOWF01000003.1"/>
</dbReference>
<comment type="caution">
    <text evidence="3">The sequence shown here is derived from an EMBL/GenBank/DDBJ whole genome shotgun (WGS) entry which is preliminary data.</text>
</comment>
<feature type="compositionally biased region" description="Basic and acidic residues" evidence="1">
    <location>
        <begin position="193"/>
        <end position="202"/>
    </location>
</feature>
<dbReference type="InterPro" id="IPR036779">
    <property type="entry name" value="LysM_dom_sf"/>
</dbReference>
<evidence type="ECO:0000259" key="2">
    <source>
        <dbReference type="PROSITE" id="PS51782"/>
    </source>
</evidence>
<dbReference type="PROSITE" id="PS51782">
    <property type="entry name" value="LYSM"/>
    <property type="match status" value="1"/>
</dbReference>
<evidence type="ECO:0000313" key="3">
    <source>
        <dbReference type="EMBL" id="OYD08274.1"/>
    </source>
</evidence>
<feature type="compositionally biased region" description="Basic and acidic residues" evidence="1">
    <location>
        <begin position="168"/>
        <end position="177"/>
    </location>
</feature>
<accession>A0A235B7J3</accession>
<sequence length="450" mass="51404">MTESNYNQLRFDILEKVRLHPQQSGIGTLLELDLYPDVEIEDQKTHLKIQGYLRLNGTYLAEEDSDFKSAEKKEETGKGGFQPEEKQEEIAYVIPVEITLPADRADMEHIASEIESFDYKVLSPFELQIEAVLTIDGLLQEKQPEESDPSYEVIDRRKSPTFSVPEVSQREEEKQAEEGSAEGILEPEENEYEYIHVARYDPENDDNEEGLADTQEYPINEPEEEEEELSEETQAVKETEKRVEEQAKKEPIADEGASPREEDTEEDNDEDGAEEDHDRAEEPKVPSPSDTVKLGLHPRIGRDRENLNLSDQFLRPPDSNEFGSQDFGEDEKREFGAEDLKPEETAGDRDDDKEESAPSGSEQDMEEAKETEEEEQESGSGTGLEWARWMLKDDKDEFVKMRMVIVHKEDSLDTIADRYNVAASKIMQMNRLESAALEEGQIVYLPAANE</sequence>
<keyword evidence="4" id="KW-1185">Reference proteome</keyword>
<feature type="compositionally biased region" description="Acidic residues" evidence="1">
    <location>
        <begin position="262"/>
        <end position="275"/>
    </location>
</feature>
<feature type="region of interest" description="Disordered" evidence="1">
    <location>
        <begin position="140"/>
        <end position="385"/>
    </location>
</feature>
<dbReference type="Gene3D" id="3.10.350.10">
    <property type="entry name" value="LysM domain"/>
    <property type="match status" value="1"/>
</dbReference>